<keyword evidence="11" id="KW-0539">Nucleus</keyword>
<feature type="domain" description="Peptidase S59" evidence="13">
    <location>
        <begin position="793"/>
        <end position="935"/>
    </location>
</feature>
<evidence type="ECO:0000256" key="4">
    <source>
        <dbReference type="ARBA" id="ARBA00013472"/>
    </source>
</evidence>
<dbReference type="GO" id="GO:0003723">
    <property type="term" value="F:RNA binding"/>
    <property type="evidence" value="ECO:0007669"/>
    <property type="project" value="TreeGrafter"/>
</dbReference>
<keyword evidence="15" id="KW-1185">Reference proteome</keyword>
<evidence type="ECO:0000256" key="5">
    <source>
        <dbReference type="ARBA" id="ARBA00022448"/>
    </source>
</evidence>
<dbReference type="GO" id="GO:0000973">
    <property type="term" value="P:post-transcriptional tethering of RNA polymerase II gene DNA at nuclear periphery"/>
    <property type="evidence" value="ECO:0007669"/>
    <property type="project" value="TreeGrafter"/>
</dbReference>
<dbReference type="PANTHER" id="PTHR23198">
    <property type="entry name" value="NUCLEOPORIN"/>
    <property type="match status" value="1"/>
</dbReference>
<keyword evidence="10" id="KW-0906">Nuclear pore complex</keyword>
<dbReference type="EMBL" id="OU900094">
    <property type="protein sequence ID" value="CAG9854285.1"/>
    <property type="molecule type" value="Genomic_DNA"/>
</dbReference>
<comment type="similarity">
    <text evidence="3">Belongs to the nucleoporin GLFG family.</text>
</comment>
<dbReference type="Pfam" id="PF21240">
    <property type="entry name" value="Nup98_GLEBS"/>
    <property type="match status" value="1"/>
</dbReference>
<dbReference type="Gene3D" id="1.10.10.2360">
    <property type="match status" value="1"/>
</dbReference>
<dbReference type="GO" id="GO:0031965">
    <property type="term" value="C:nuclear membrane"/>
    <property type="evidence" value="ECO:0007669"/>
    <property type="project" value="UniProtKB-SubCell"/>
</dbReference>
<dbReference type="InterPro" id="IPR021967">
    <property type="entry name" value="Nup98_C"/>
</dbReference>
<dbReference type="FunFam" id="1.10.10.2360:FF:000001">
    <property type="entry name" value="Nuclear pore complex protein Nup98-Nup96"/>
    <property type="match status" value="1"/>
</dbReference>
<feature type="compositionally biased region" description="Polar residues" evidence="12">
    <location>
        <begin position="311"/>
        <end position="335"/>
    </location>
</feature>
<dbReference type="Gene3D" id="1.25.40.690">
    <property type="match status" value="1"/>
</dbReference>
<dbReference type="Gene3D" id="3.30.1610.10">
    <property type="entry name" value="Peptidase S59, nucleoporin"/>
    <property type="match status" value="1"/>
</dbReference>
<dbReference type="Pfam" id="PF04096">
    <property type="entry name" value="Nucleoporin2"/>
    <property type="match status" value="1"/>
</dbReference>
<keyword evidence="8" id="KW-0653">Protein transport</keyword>
<keyword evidence="5" id="KW-0813">Transport</keyword>
<evidence type="ECO:0000256" key="10">
    <source>
        <dbReference type="ARBA" id="ARBA00023132"/>
    </source>
</evidence>
<dbReference type="Proteomes" id="UP001153712">
    <property type="component" value="Chromosome 1"/>
</dbReference>
<evidence type="ECO:0000256" key="2">
    <source>
        <dbReference type="ARBA" id="ARBA00004620"/>
    </source>
</evidence>
<gene>
    <name evidence="14" type="ORF">PHYEVI_LOCUS748</name>
</gene>
<feature type="compositionally biased region" description="Polar residues" evidence="12">
    <location>
        <begin position="47"/>
        <end position="73"/>
    </location>
</feature>
<dbReference type="GO" id="GO:0006606">
    <property type="term" value="P:protein import into nucleus"/>
    <property type="evidence" value="ECO:0007669"/>
    <property type="project" value="TreeGrafter"/>
</dbReference>
<keyword evidence="6" id="KW-0068">Autocatalytic cleavage</keyword>
<dbReference type="PROSITE" id="PS51434">
    <property type="entry name" value="NUP_C"/>
    <property type="match status" value="1"/>
</dbReference>
<evidence type="ECO:0000259" key="13">
    <source>
        <dbReference type="PROSITE" id="PS51434"/>
    </source>
</evidence>
<dbReference type="GO" id="GO:0006405">
    <property type="term" value="P:RNA export from nucleus"/>
    <property type="evidence" value="ECO:0007669"/>
    <property type="project" value="TreeGrafter"/>
</dbReference>
<feature type="region of interest" description="Disordered" evidence="12">
    <location>
        <begin position="311"/>
        <end position="342"/>
    </location>
</feature>
<comment type="subcellular location">
    <subcellularLocation>
        <location evidence="2">Nucleus membrane</location>
        <topology evidence="2">Peripheral membrane protein</topology>
        <orientation evidence="2">Nucleoplasmic side</orientation>
    </subcellularLocation>
    <subcellularLocation>
        <location evidence="1">Nucleus</location>
        <location evidence="1">Nuclear pore complex</location>
    </subcellularLocation>
</comment>
<dbReference type="Pfam" id="PF12110">
    <property type="entry name" value="Nup96"/>
    <property type="match status" value="1"/>
</dbReference>
<keyword evidence="7" id="KW-0509">mRNA transport</keyword>
<evidence type="ECO:0000256" key="9">
    <source>
        <dbReference type="ARBA" id="ARBA00023010"/>
    </source>
</evidence>
<dbReference type="GO" id="GO:0017056">
    <property type="term" value="F:structural constituent of nuclear pore"/>
    <property type="evidence" value="ECO:0007669"/>
    <property type="project" value="InterPro"/>
</dbReference>
<evidence type="ECO:0000256" key="11">
    <source>
        <dbReference type="ARBA" id="ARBA00023242"/>
    </source>
</evidence>
<evidence type="ECO:0000313" key="14">
    <source>
        <dbReference type="EMBL" id="CAG9854285.1"/>
    </source>
</evidence>
<keyword evidence="9" id="KW-0811">Translocation</keyword>
<organism evidence="14 15">
    <name type="scientific">Phyllotreta striolata</name>
    <name type="common">Striped flea beetle</name>
    <name type="synonym">Crioceris striolata</name>
    <dbReference type="NCBI Taxonomy" id="444603"/>
    <lineage>
        <taxon>Eukaryota</taxon>
        <taxon>Metazoa</taxon>
        <taxon>Ecdysozoa</taxon>
        <taxon>Arthropoda</taxon>
        <taxon>Hexapoda</taxon>
        <taxon>Insecta</taxon>
        <taxon>Pterygota</taxon>
        <taxon>Neoptera</taxon>
        <taxon>Endopterygota</taxon>
        <taxon>Coleoptera</taxon>
        <taxon>Polyphaga</taxon>
        <taxon>Cucujiformia</taxon>
        <taxon>Chrysomeloidea</taxon>
        <taxon>Chrysomelidae</taxon>
        <taxon>Galerucinae</taxon>
        <taxon>Alticini</taxon>
        <taxon>Phyllotreta</taxon>
    </lineage>
</organism>
<dbReference type="OrthoDB" id="3797628at2759"/>
<dbReference type="GO" id="GO:0034398">
    <property type="term" value="P:telomere tethering at nuclear periphery"/>
    <property type="evidence" value="ECO:0007669"/>
    <property type="project" value="TreeGrafter"/>
</dbReference>
<dbReference type="InterPro" id="IPR037665">
    <property type="entry name" value="Nucleoporin_S59-like"/>
</dbReference>
<dbReference type="GO" id="GO:0008139">
    <property type="term" value="F:nuclear localization sequence binding"/>
    <property type="evidence" value="ECO:0007669"/>
    <property type="project" value="TreeGrafter"/>
</dbReference>
<evidence type="ECO:0000256" key="7">
    <source>
        <dbReference type="ARBA" id="ARBA00022816"/>
    </source>
</evidence>
<feature type="region of interest" description="Disordered" evidence="12">
    <location>
        <begin position="13"/>
        <end position="73"/>
    </location>
</feature>
<evidence type="ECO:0000256" key="8">
    <source>
        <dbReference type="ARBA" id="ARBA00022927"/>
    </source>
</evidence>
<name>A0A9N9XM27_PHYSR</name>
<feature type="compositionally biased region" description="Polar residues" evidence="12">
    <location>
        <begin position="13"/>
        <end position="37"/>
    </location>
</feature>
<evidence type="ECO:0000256" key="3">
    <source>
        <dbReference type="ARBA" id="ARBA00008926"/>
    </source>
</evidence>
<dbReference type="PANTHER" id="PTHR23198:SF6">
    <property type="entry name" value="NUCLEAR PORE COMPLEX PROTEIN NUP98-NUP96"/>
    <property type="match status" value="1"/>
</dbReference>
<evidence type="ECO:0000256" key="6">
    <source>
        <dbReference type="ARBA" id="ARBA00022813"/>
    </source>
</evidence>
<dbReference type="InterPro" id="IPR036903">
    <property type="entry name" value="Nup98_auto-Pept-S59_dom_sf"/>
</dbReference>
<evidence type="ECO:0000256" key="12">
    <source>
        <dbReference type="SAM" id="MobiDB-lite"/>
    </source>
</evidence>
<evidence type="ECO:0000313" key="15">
    <source>
        <dbReference type="Proteomes" id="UP001153712"/>
    </source>
</evidence>
<reference evidence="14" key="1">
    <citation type="submission" date="2022-01" db="EMBL/GenBank/DDBJ databases">
        <authorList>
            <person name="King R."/>
        </authorList>
    </citation>
    <scope>NUCLEOTIDE SEQUENCE</scope>
</reference>
<dbReference type="GO" id="GO:0044614">
    <property type="term" value="C:nuclear pore cytoplasmic filaments"/>
    <property type="evidence" value="ECO:0007669"/>
    <property type="project" value="TreeGrafter"/>
</dbReference>
<evidence type="ECO:0000256" key="1">
    <source>
        <dbReference type="ARBA" id="ARBA00004567"/>
    </source>
</evidence>
<dbReference type="SUPFAM" id="SSF82215">
    <property type="entry name" value="C-terminal autoproteolytic domain of nucleoporin nup98"/>
    <property type="match status" value="1"/>
</dbReference>
<dbReference type="GO" id="GO:0051028">
    <property type="term" value="P:mRNA transport"/>
    <property type="evidence" value="ECO:0007669"/>
    <property type="project" value="UniProtKB-KW"/>
</dbReference>
<sequence length="1719" mass="190796">MFGNLNKPAFGTSTPSTSFGFGASTPNTTNPFGQNQIFGKPAGGFGSPSTSAFGQPTNSLFPSTQPQSTGLFQNANTGFGTAVSTQSGFGKSVLTNLKIPEAKHSKESLTSVVLGAFLPIHEIYAILIMYGILGTTNLFGQQQQQQPTTGVLFNTTSTFGQQNKPTGFGFGTQATQPGLFGQTQQQQQQPTSLFQPAANNLFGASNAFGQQSTGTGTVKFNPVTGTDTMLKNGVATSINTKHHSITCMKEYENKSFEELRFEDYAANRKGPQNTLFSGPQQQTGFGTTPFGGASTAPTMFGQTDASKTGFTGFGQQSTPAFGQNTGFGQQQSSSLFGKPATGFGTTTSQSNLGFGFNNNNTQAGIMSFGANQQPKAFGTSAPSIFGANTATTQSTGFGGGGLFGQTNTQNTGVSLFGKPAQPAQPGFGTSQNNAFSFSTTTSTQASSLFQPAKPLFGQSTTTPAFGQTNTFGTGGFGNTFGKPVAPAFGATTTPAFGTTLGGGLQPQNTSLFGNTAAKPGGLFTNNSATGLFNNTNTSFQPNTGFNLGQTQPAQQSMFPSGDQQLSTNLALLTADPFGDAPHLAGLEPKLKNNSPNVSVTNPKELKSLLDGYKTADDTHISKPKIIPIRSTRDNLFDSVSPTLHSDNNSKEYVKTNCRRLILKNRTSSGASGQSPGIMKMDILKQIMNSPTNDENLNPVTNTSDLNVQSEIKKSPLKLSFDNTLNEDSATQAGSFNSQPSYCIDNSLINKHSISIEKNPKKSTVDAEVETDINDLNAMGDSLSRHPCHIICTRPEYYTLPSLDELANYIEEPGRCIVKGFTIGRKGYGNVYFPDEMDVYGLNIDELVHFRYREINVYPDDEKKPPVGQGLNRKAQVTLDNVYPKQSNSHALVTDVNELLKINFAEKLRRITMNKNAKFVDYRPETGSWVFKVEHFSKYGFDDNDEETVQKTGQDGGGDKKLETTKKADVALQAKVTTDKPAEKEAVTQSLTKELETYGIDDEIFMEDDTRYRAEADVLRTSMFVDISDDDYNLPSELPLHHHDYTTSKNIQVMKSTLFADDDRSSDGGGSHISIIRQYLDIPDEIRALPMITEEVSIRRKVILRPKVEKVYNVNEKELGANLKQMRSYQDLALFKGKSFKVGWSKGFRFYNVVQKQEGGTELVLSDIRCGSAKKFEPKEEILKDSLEIVLEESTFTLDLNQIPTYKIIKNHSYLKKQMKLFEKLLKEYDNKETRYLHSIWTLADALWGPTENTPWNRRHLLSEWLKFNTDYESIDSNDSIKTIFDKLSIHRINEAASIALEKRHPNLALIISQLSVTNNTKLFLQEQIENWYKSMTSQHIGDTTKKIYLLLAGTPIRDEVNIFEDIDWKRALGMHLWYVSPVGAPIEMVIEMYKKAFEEYTYASSPNPPYRTTYEEDGSFDLLFHILMLYYSKAHRLSTVLDSSTHTDDYLDYWLGWLLLQLFTSLDVGIMEDSEKVKLCTSFSNQLESLGEWEWAIFVLLHLEDDSIKRNLVLGILDRNLSCDVNKSTIKVENNLVNKMRVPSEWIHSVKGDKALSNEKYFQAFNHFAQAKDYCKANDILVEHLLPVLFVNEQYDIIKVLISEIEEGSNDIERWNNEAGLFRDFIELQEKYVTSDDNLRIQMSLQSIGNRITSFVSSNNHQKLCLAEMSKRCCAIYKEFCRKTHYSAFKNSYLEFIENLNMPPDFKQIEALYAINEIK</sequence>
<proteinExistence type="inferred from homology"/>
<protein>
    <recommendedName>
        <fullName evidence="4">Nuclear pore complex protein Nup98-Nup96</fullName>
    </recommendedName>
</protein>
<accession>A0A9N9XM27</accession>
<dbReference type="InterPro" id="IPR007230">
    <property type="entry name" value="Nup98_auto-Pept-S59_dom"/>
</dbReference>